<proteinExistence type="inferred from homology"/>
<feature type="transmembrane region" description="Helical" evidence="8">
    <location>
        <begin position="283"/>
        <end position="305"/>
    </location>
</feature>
<keyword evidence="5 8" id="KW-0472">Membrane</keyword>
<dbReference type="PANTHER" id="PTHR10796">
    <property type="entry name" value="PATCHED-RELATED"/>
    <property type="match status" value="1"/>
</dbReference>
<evidence type="ECO:0000256" key="7">
    <source>
        <dbReference type="SAM" id="MobiDB-lite"/>
    </source>
</evidence>
<evidence type="ECO:0000313" key="11">
    <source>
        <dbReference type="WBParaSite" id="Pan_g5966.t1"/>
    </source>
</evidence>
<dbReference type="Pfam" id="PF02460">
    <property type="entry name" value="Patched"/>
    <property type="match status" value="1"/>
</dbReference>
<feature type="transmembrane region" description="Helical" evidence="8">
    <location>
        <begin position="352"/>
        <end position="376"/>
    </location>
</feature>
<dbReference type="Proteomes" id="UP000492821">
    <property type="component" value="Unassembled WGS sequence"/>
</dbReference>
<keyword evidence="3 8" id="KW-0812">Transmembrane</keyword>
<evidence type="ECO:0000256" key="4">
    <source>
        <dbReference type="ARBA" id="ARBA00022989"/>
    </source>
</evidence>
<evidence type="ECO:0000256" key="3">
    <source>
        <dbReference type="ARBA" id="ARBA00022692"/>
    </source>
</evidence>
<feature type="transmembrane region" description="Helical" evidence="8">
    <location>
        <begin position="253"/>
        <end position="271"/>
    </location>
</feature>
<evidence type="ECO:0000256" key="2">
    <source>
        <dbReference type="ARBA" id="ARBA00005585"/>
    </source>
</evidence>
<evidence type="ECO:0000256" key="6">
    <source>
        <dbReference type="ARBA" id="ARBA00023180"/>
    </source>
</evidence>
<comment type="subcellular location">
    <subcellularLocation>
        <location evidence="1">Membrane</location>
        <topology evidence="1">Multi-pass membrane protein</topology>
    </subcellularLocation>
</comment>
<feature type="transmembrane region" description="Helical" evidence="8">
    <location>
        <begin position="382"/>
        <end position="410"/>
    </location>
</feature>
<feature type="transmembrane region" description="Helical" evidence="8">
    <location>
        <begin position="460"/>
        <end position="477"/>
    </location>
</feature>
<evidence type="ECO:0000256" key="1">
    <source>
        <dbReference type="ARBA" id="ARBA00004141"/>
    </source>
</evidence>
<keyword evidence="4 8" id="KW-1133">Transmembrane helix</keyword>
<feature type="domain" description="SSD" evidence="9">
    <location>
        <begin position="250"/>
        <end position="410"/>
    </location>
</feature>
<dbReference type="InterPro" id="IPR048634">
    <property type="entry name" value="SecD_SecF_C"/>
</dbReference>
<reference evidence="10" key="1">
    <citation type="journal article" date="2013" name="Genetics">
        <title>The draft genome and transcriptome of Panagrellus redivivus are shaped by the harsh demands of a free-living lifestyle.</title>
        <authorList>
            <person name="Srinivasan J."/>
            <person name="Dillman A.R."/>
            <person name="Macchietto M.G."/>
            <person name="Heikkinen L."/>
            <person name="Lakso M."/>
            <person name="Fracchia K.M."/>
            <person name="Antoshechkin I."/>
            <person name="Mortazavi A."/>
            <person name="Wong G."/>
            <person name="Sternberg P.W."/>
        </authorList>
    </citation>
    <scope>NUCLEOTIDE SEQUENCE [LARGE SCALE GENOMIC DNA]</scope>
    <source>
        <strain evidence="10">MT8872</strain>
    </source>
</reference>
<dbReference type="InterPro" id="IPR003392">
    <property type="entry name" value="PTHD_SSD"/>
</dbReference>
<feature type="transmembrane region" description="Helical" evidence="8">
    <location>
        <begin position="693"/>
        <end position="713"/>
    </location>
</feature>
<accession>A0A7E4W4C6</accession>
<feature type="transmembrane region" description="Helical" evidence="8">
    <location>
        <begin position="766"/>
        <end position="788"/>
    </location>
</feature>
<dbReference type="WBParaSite" id="Pan_g5966.t1">
    <property type="protein sequence ID" value="Pan_g5966.t1"/>
    <property type="gene ID" value="Pan_g5966"/>
</dbReference>
<dbReference type="GO" id="GO:0018996">
    <property type="term" value="P:molting cycle, collagen and cuticulin-based cuticle"/>
    <property type="evidence" value="ECO:0007669"/>
    <property type="project" value="TreeGrafter"/>
</dbReference>
<dbReference type="Gene3D" id="1.20.1640.10">
    <property type="entry name" value="Multidrug efflux transporter AcrB transmembrane domain"/>
    <property type="match status" value="2"/>
</dbReference>
<feature type="compositionally biased region" description="Polar residues" evidence="7">
    <location>
        <begin position="827"/>
        <end position="848"/>
    </location>
</feature>
<dbReference type="PANTHER" id="PTHR10796:SF108">
    <property type="entry name" value="SSD DOMAIN-CONTAINING PROTEIN"/>
    <property type="match status" value="1"/>
</dbReference>
<feature type="transmembrane region" description="Helical" evidence="8">
    <location>
        <begin position="311"/>
        <end position="331"/>
    </location>
</feature>
<dbReference type="InterPro" id="IPR000731">
    <property type="entry name" value="SSD"/>
</dbReference>
<dbReference type="InterPro" id="IPR051697">
    <property type="entry name" value="Patched_domain-protein"/>
</dbReference>
<dbReference type="Pfam" id="PF02355">
    <property type="entry name" value="SecD_SecF_C"/>
    <property type="match status" value="1"/>
</dbReference>
<evidence type="ECO:0000259" key="9">
    <source>
        <dbReference type="PROSITE" id="PS50156"/>
    </source>
</evidence>
<dbReference type="PROSITE" id="PS50156">
    <property type="entry name" value="SSD"/>
    <property type="match status" value="1"/>
</dbReference>
<evidence type="ECO:0000256" key="8">
    <source>
        <dbReference type="SAM" id="Phobius"/>
    </source>
</evidence>
<comment type="similarity">
    <text evidence="2">Belongs to the patched family.</text>
</comment>
<dbReference type="SUPFAM" id="SSF82866">
    <property type="entry name" value="Multidrug efflux transporter AcrB transmembrane domain"/>
    <property type="match status" value="2"/>
</dbReference>
<feature type="region of interest" description="Disordered" evidence="7">
    <location>
        <begin position="825"/>
        <end position="855"/>
    </location>
</feature>
<evidence type="ECO:0000256" key="5">
    <source>
        <dbReference type="ARBA" id="ARBA00023136"/>
    </source>
</evidence>
<feature type="transmembrane region" description="Helical" evidence="8">
    <location>
        <begin position="21"/>
        <end position="40"/>
    </location>
</feature>
<dbReference type="AlphaFoldDB" id="A0A7E4W4C6"/>
<feature type="transmembrane region" description="Helical" evidence="8">
    <location>
        <begin position="794"/>
        <end position="815"/>
    </location>
</feature>
<reference evidence="11" key="2">
    <citation type="submission" date="2020-10" db="UniProtKB">
        <authorList>
            <consortium name="WormBaseParasite"/>
        </authorList>
    </citation>
    <scope>IDENTIFICATION</scope>
</reference>
<feature type="transmembrane region" description="Helical" evidence="8">
    <location>
        <begin position="667"/>
        <end position="686"/>
    </location>
</feature>
<evidence type="ECO:0000313" key="10">
    <source>
        <dbReference type="Proteomes" id="UP000492821"/>
    </source>
</evidence>
<sequence>MFENLNQAWGFLIARHPYINIILSLIVAVVLSAGLVNLRLENDIRESFSPANSRAAYENRVYKEFYNLTVSPQRAFILFSAKDNNSMLRETQLRDVRKLDTHFTNVLKKVDPETGIAGCHPLCNLNTPFHLISEELFKMYDSGKPSEDLTLNYPMSVYRGQNLFVAMNMIGAETSETVSPTNNSQISTVKTIILWYFSRADTIGTKALLRATSLKLFEEAQKGDYLDHVKFEIFGDEIANEEMLRGAIEATTLMSIGVILLVLFVSVSMHPHFRKMRKCAEPIVVFVSIACPFLASIAAFGVITWLGNKTYTIMCVTPFLVLGVGVDDAFILIQSWTLHSNIENRAERLAKVLVNVGPSITITSLTNTISFGIGYATPTPQMSLFCFSTSVALFVDYILTFTILAPIIYLCTPESASEIIEARAPSAKKDVLILPELPNLQLSNIVKSYTNFICSKPGRIISLSLLGFLYVVSYFGVATMKSTFEPSKAFPSDSPLAQSIGSIRSVFNEFFPINIIVNRPPNISHTDDYRLFYKMVEELEELPESYGKDRTLLWLRNYEDIDRQTSDLFSSIGFGQSKYVPSYDNLDFFLETLGYPPSIHYIEHNGTKVLESFQFTIIAKNMAEWSNRAVTEERCRMILLKYPTFNATIYDGDSAVLDLLLTVKSDLIGSIVVTIICMTVICSFFINNQVGVVIIAFIISSICYVLVGMISWWGADLDPVTIVDVLLATGFSVDYTAHVAHQFYVKHGSKHDRIAESLAEMSAPMIQAGTSTVLCMLPLIFVPTYAIVAFAKTVFLVVGIGLFHGLLILPVLLSWMPDRICGLGSPASPQDSEPISMSTTSTSLSNRGEASEPFL</sequence>
<protein>
    <submittedName>
        <fullName evidence="11">SSD domain-containing protein</fullName>
    </submittedName>
</protein>
<keyword evidence="10" id="KW-1185">Reference proteome</keyword>
<keyword evidence="6" id="KW-0325">Glycoprotein</keyword>
<dbReference type="GO" id="GO:0005886">
    <property type="term" value="C:plasma membrane"/>
    <property type="evidence" value="ECO:0007669"/>
    <property type="project" value="TreeGrafter"/>
</dbReference>
<name>A0A7E4W4C6_PANRE</name>
<organism evidence="10 11">
    <name type="scientific">Panagrellus redivivus</name>
    <name type="common">Microworm</name>
    <dbReference type="NCBI Taxonomy" id="6233"/>
    <lineage>
        <taxon>Eukaryota</taxon>
        <taxon>Metazoa</taxon>
        <taxon>Ecdysozoa</taxon>
        <taxon>Nematoda</taxon>
        <taxon>Chromadorea</taxon>
        <taxon>Rhabditida</taxon>
        <taxon>Tylenchina</taxon>
        <taxon>Panagrolaimomorpha</taxon>
        <taxon>Panagrolaimoidea</taxon>
        <taxon>Panagrolaimidae</taxon>
        <taxon>Panagrellus</taxon>
    </lineage>
</organism>
<dbReference type="GO" id="GO:0006897">
    <property type="term" value="P:endocytosis"/>
    <property type="evidence" value="ECO:0007669"/>
    <property type="project" value="TreeGrafter"/>
</dbReference>
<dbReference type="GO" id="GO:0030659">
    <property type="term" value="C:cytoplasmic vesicle membrane"/>
    <property type="evidence" value="ECO:0007669"/>
    <property type="project" value="TreeGrafter"/>
</dbReference>